<evidence type="ECO:0000256" key="1">
    <source>
        <dbReference type="ARBA" id="ARBA00004377"/>
    </source>
</evidence>
<proteinExistence type="inferred from homology"/>
<dbReference type="GO" id="GO:0015628">
    <property type="term" value="P:protein secretion by the type II secretion system"/>
    <property type="evidence" value="ECO:0007669"/>
    <property type="project" value="InterPro"/>
</dbReference>
<dbReference type="Gene3D" id="3.55.40.10">
    <property type="entry name" value="minor pseudopilin epsh domain"/>
    <property type="match status" value="1"/>
</dbReference>
<dbReference type="KEGG" id="mmai:sS8_3534"/>
<name>A0A250KWY8_9GAMM</name>
<dbReference type="AlphaFoldDB" id="A0A250KWY8"/>
<evidence type="ECO:0000256" key="8">
    <source>
        <dbReference type="ARBA" id="ARBA00023136"/>
    </source>
</evidence>
<evidence type="ECO:0000256" key="9">
    <source>
        <dbReference type="ARBA" id="ARBA00025772"/>
    </source>
</evidence>
<evidence type="ECO:0000256" key="6">
    <source>
        <dbReference type="ARBA" id="ARBA00022692"/>
    </source>
</evidence>
<dbReference type="EMBL" id="AP017928">
    <property type="protein sequence ID" value="BBA35471.1"/>
    <property type="molecule type" value="Genomic_DNA"/>
</dbReference>
<keyword evidence="4" id="KW-0488">Methylation</keyword>
<keyword evidence="5" id="KW-0997">Cell inner membrane</keyword>
<keyword evidence="7" id="KW-1133">Transmembrane helix</keyword>
<comment type="similarity">
    <text evidence="9">Belongs to the GSP H family.</text>
</comment>
<reference evidence="12 13" key="1">
    <citation type="submission" date="2016-12" db="EMBL/GenBank/DDBJ databases">
        <title>Genome sequencing of Methylocaldum marinum.</title>
        <authorList>
            <person name="Takeuchi M."/>
            <person name="Kamagata Y."/>
            <person name="Hiraoka S."/>
            <person name="Oshima K."/>
            <person name="Hattori M."/>
            <person name="Iwasaki W."/>
        </authorList>
    </citation>
    <scope>NUCLEOTIDE SEQUENCE [LARGE SCALE GENOMIC DNA]</scope>
    <source>
        <strain evidence="12 13">S8</strain>
    </source>
</reference>
<keyword evidence="3" id="KW-1003">Cell membrane</keyword>
<evidence type="ECO:0000313" key="12">
    <source>
        <dbReference type="EMBL" id="BBA35471.1"/>
    </source>
</evidence>
<dbReference type="SUPFAM" id="SSF54523">
    <property type="entry name" value="Pili subunits"/>
    <property type="match status" value="1"/>
</dbReference>
<dbReference type="Proteomes" id="UP000266313">
    <property type="component" value="Chromosome"/>
</dbReference>
<evidence type="ECO:0000313" key="13">
    <source>
        <dbReference type="Proteomes" id="UP000266313"/>
    </source>
</evidence>
<keyword evidence="13" id="KW-1185">Reference proteome</keyword>
<keyword evidence="8" id="KW-0472">Membrane</keyword>
<dbReference type="GO" id="GO:0005886">
    <property type="term" value="C:plasma membrane"/>
    <property type="evidence" value="ECO:0007669"/>
    <property type="project" value="UniProtKB-SubCell"/>
</dbReference>
<evidence type="ECO:0000256" key="2">
    <source>
        <dbReference type="ARBA" id="ARBA00021549"/>
    </source>
</evidence>
<gene>
    <name evidence="12" type="ORF">sS8_3534</name>
</gene>
<protein>
    <recommendedName>
        <fullName evidence="2">Type II secretion system protein H</fullName>
    </recommendedName>
    <alternativeName>
        <fullName evidence="10">General secretion pathway protein H</fullName>
    </alternativeName>
</protein>
<sequence length="172" mass="18220">MVAMAVATVVLTVAVPSFQEFTRNNRLATQTNQMVTALNLARSEAVKRGVRVTLCTSADISAEAPSCTESGDWEQGWVVFVDNTHMAGNVPGAIDGTDERLRVFEPLSGNARLAGGSNFQSWISYLPSGTSRGMIGGNADGTFTLCQGDSGSKGKKILINKTGRARVEDTTC</sequence>
<dbReference type="Pfam" id="PF12019">
    <property type="entry name" value="GspH"/>
    <property type="match status" value="1"/>
</dbReference>
<accession>A0A250KWY8</accession>
<keyword evidence="6" id="KW-0812">Transmembrane</keyword>
<evidence type="ECO:0000256" key="5">
    <source>
        <dbReference type="ARBA" id="ARBA00022519"/>
    </source>
</evidence>
<dbReference type="InterPro" id="IPR022346">
    <property type="entry name" value="T2SS_GspH"/>
</dbReference>
<evidence type="ECO:0000256" key="7">
    <source>
        <dbReference type="ARBA" id="ARBA00022989"/>
    </source>
</evidence>
<dbReference type="InterPro" id="IPR045584">
    <property type="entry name" value="Pilin-like"/>
</dbReference>
<evidence type="ECO:0000256" key="4">
    <source>
        <dbReference type="ARBA" id="ARBA00022481"/>
    </source>
</evidence>
<evidence type="ECO:0000256" key="3">
    <source>
        <dbReference type="ARBA" id="ARBA00022475"/>
    </source>
</evidence>
<comment type="subcellular location">
    <subcellularLocation>
        <location evidence="1">Cell inner membrane</location>
        <topology evidence="1">Single-pass membrane protein</topology>
    </subcellularLocation>
</comment>
<evidence type="ECO:0000256" key="10">
    <source>
        <dbReference type="ARBA" id="ARBA00030775"/>
    </source>
</evidence>
<dbReference type="GO" id="GO:0015627">
    <property type="term" value="C:type II protein secretion system complex"/>
    <property type="evidence" value="ECO:0007669"/>
    <property type="project" value="InterPro"/>
</dbReference>
<organism evidence="12 13">
    <name type="scientific">Methylocaldum marinum</name>
    <dbReference type="NCBI Taxonomy" id="1432792"/>
    <lineage>
        <taxon>Bacteria</taxon>
        <taxon>Pseudomonadati</taxon>
        <taxon>Pseudomonadota</taxon>
        <taxon>Gammaproteobacteria</taxon>
        <taxon>Methylococcales</taxon>
        <taxon>Methylococcaceae</taxon>
        <taxon>Methylocaldum</taxon>
    </lineage>
</organism>
<feature type="domain" description="General secretion pathway GspH" evidence="11">
    <location>
        <begin position="30"/>
        <end position="163"/>
    </location>
</feature>
<evidence type="ECO:0000259" key="11">
    <source>
        <dbReference type="Pfam" id="PF12019"/>
    </source>
</evidence>